<organism evidence="1 2">
    <name type="scientific">Cyclophragma undans nucleopolyhedrovirus</name>
    <dbReference type="NCBI Taxonomy" id="1906244"/>
    <lineage>
        <taxon>Viruses</taxon>
        <taxon>Viruses incertae sedis</taxon>
        <taxon>Naldaviricetes</taxon>
        <taxon>Lefavirales</taxon>
        <taxon>Baculoviridae</taxon>
        <taxon>Alphabaculovirus</taxon>
        <taxon>Alphabaculovirus cycundantis</taxon>
    </lineage>
</organism>
<accession>A0A288Q7M0</accession>
<dbReference type="RefSeq" id="YP_010086742.1">
    <property type="nucleotide sequence ID" value="NC_055467.1"/>
</dbReference>
<keyword evidence="2" id="KW-1185">Reference proteome</keyword>
<evidence type="ECO:0000313" key="1">
    <source>
        <dbReference type="EMBL" id="AOT85598.1"/>
    </source>
</evidence>
<dbReference type="GeneID" id="65101960"/>
<name>A0A288Q7M0_9ABAC</name>
<dbReference type="EMBL" id="KT957089">
    <property type="protein sequence ID" value="AOT85598.1"/>
    <property type="molecule type" value="Genomic_DNA"/>
</dbReference>
<protein>
    <submittedName>
        <fullName evidence="1">Cyun140</fullName>
    </submittedName>
</protein>
<dbReference type="KEGG" id="vg:65101960"/>
<proteinExistence type="predicted"/>
<dbReference type="InterPro" id="IPR009815">
    <property type="entry name" value="AcMNPV_AC11"/>
</dbReference>
<reference evidence="1" key="1">
    <citation type="submission" date="2018-05" db="EMBL/GenBank/DDBJ databases">
        <title>Genome sequence and analysis of Cyclophragma undans nucleopolyhedrovirus: a distinct group I alphabaculovirus.</title>
        <authorList>
            <person name="Zhu Z."/>
            <person name="Yin F."/>
            <person name="Liu X."/>
            <person name="Hou D."/>
            <person name="Wang J."/>
            <person name="Zhang L."/>
            <person name="Arif B."/>
            <person name="Wang H."/>
            <person name="Deng F."/>
            <person name="Hu Z."/>
        </authorList>
    </citation>
    <scope>NUCLEOTIDE SEQUENCE [LARGE SCALE GENOMIC DNA]</scope>
    <source>
        <strain evidence="1">Whiov</strain>
    </source>
</reference>
<dbReference type="Pfam" id="PF07138">
    <property type="entry name" value="AcMNPV_AC11"/>
    <property type="match status" value="1"/>
</dbReference>
<dbReference type="Proteomes" id="UP000502721">
    <property type="component" value="Segment"/>
</dbReference>
<evidence type="ECO:0000313" key="2">
    <source>
        <dbReference type="Proteomes" id="UP000502721"/>
    </source>
</evidence>
<sequence length="344" mass="39388">MSLASKLIVYNHFATFFSGTADPVYREHYQLYRIINEYLTQSYVNANSCVEREVAVARQLLLDECTFDDALKIIDAGNSVASLSRWYKEGGNKNCAVGIDSCVFEVLKEIDALVSVDRRSAAGWKIFSINQFFPTTIDIADRLKPTLDRFVRLIRDRSDLMNIADALNPSRPFSGWWYNKFCVITYIQKIATGTISGGLAERLSAVVKKHLQLQDNTCDDSVIVRSNCPDNIAQIYGRFCGIGKEHFSHHKLSCLHILFQYLRNAITHKEQEHCCFRIIKDFGRHCQEIYNTPLKTLIDTIYIHSHTDKNKNALFDVLCATSGEELDIDCFYYVVENFINDNNK</sequence>